<reference evidence="1" key="1">
    <citation type="journal article" date="2024" name="Antonie Van Leeuwenhoek">
        <title>Isoptericola haloaureus sp. nov., a dimorphic actinobacterium isolated from mangrove sediments of southeast India, implicating biosaline agricultural significance through nitrogen fixation and salt tolerance genes.</title>
        <authorList>
            <person name="Prathaban M."/>
            <person name="Prathiviraj R."/>
            <person name="Ravichandran M."/>
            <person name="Natarajan S.D."/>
            <person name="Sobanaa M."/>
            <person name="Hari Krishna Kumar S."/>
            <person name="Chandrasekar V."/>
            <person name="Selvin J."/>
        </authorList>
    </citation>
    <scope>NUCLEOTIDE SEQUENCE</scope>
    <source>
        <strain evidence="1">MP1014</strain>
    </source>
</reference>
<keyword evidence="2" id="KW-1185">Reference proteome</keyword>
<dbReference type="RefSeq" id="WP_332901252.1">
    <property type="nucleotide sequence ID" value="NZ_JBAGLP010000110.1"/>
</dbReference>
<protein>
    <submittedName>
        <fullName evidence="1">DUF6221 family protein</fullName>
    </submittedName>
</protein>
<accession>A0ABU7Z4P9</accession>
<organism evidence="1 2">
    <name type="scientific">Isoptericola haloaureus</name>
    <dbReference type="NCBI Taxonomy" id="1542902"/>
    <lineage>
        <taxon>Bacteria</taxon>
        <taxon>Bacillati</taxon>
        <taxon>Actinomycetota</taxon>
        <taxon>Actinomycetes</taxon>
        <taxon>Micrococcales</taxon>
        <taxon>Promicromonosporaceae</taxon>
        <taxon>Isoptericola</taxon>
    </lineage>
</organism>
<dbReference type="Proteomes" id="UP001310387">
    <property type="component" value="Unassembled WGS sequence"/>
</dbReference>
<evidence type="ECO:0000313" key="1">
    <source>
        <dbReference type="EMBL" id="MEG3614457.1"/>
    </source>
</evidence>
<dbReference type="InterPro" id="IPR046193">
    <property type="entry name" value="DUF6221"/>
</dbReference>
<proteinExistence type="predicted"/>
<sequence>MTVDPAELAAFLHERLDDDADAASEANATRWSPAGNAVDFQLWSDRFPDGVAQSRLAALNRANVWHIVNWAPPRVLAEVEAKRRIIRVCLDEGAVHQDLELPSRPNQVLRLLSLPYAGHPHYRPEWHP</sequence>
<name>A0ABU7Z4P9_9MICO</name>
<evidence type="ECO:0000313" key="2">
    <source>
        <dbReference type="Proteomes" id="UP001310387"/>
    </source>
</evidence>
<dbReference type="EMBL" id="JBAGLP010000110">
    <property type="protein sequence ID" value="MEG3614457.1"/>
    <property type="molecule type" value="Genomic_DNA"/>
</dbReference>
<reference evidence="1" key="2">
    <citation type="submission" date="2024-02" db="EMBL/GenBank/DDBJ databases">
        <authorList>
            <person name="Prathaban M."/>
            <person name="Mythili R."/>
            <person name="Sharmila Devi N."/>
            <person name="Sobanaa M."/>
            <person name="Prathiviraj R."/>
            <person name="Selvin J."/>
        </authorList>
    </citation>
    <scope>NUCLEOTIDE SEQUENCE</scope>
    <source>
        <strain evidence="1">MP1014</strain>
    </source>
</reference>
<dbReference type="Pfam" id="PF19730">
    <property type="entry name" value="DUF6221"/>
    <property type="match status" value="1"/>
</dbReference>
<comment type="caution">
    <text evidence="1">The sequence shown here is derived from an EMBL/GenBank/DDBJ whole genome shotgun (WGS) entry which is preliminary data.</text>
</comment>
<gene>
    <name evidence="1" type="ORF">V5O49_04900</name>
</gene>